<sequence length="429" mass="45769">MTGCTNVPPPKSLKETLEFAGALSSQGLGNSVGKELQRRVKEYAEKIDVASNFTSTLDRLQQLREKLVHNSGTYGSYANLSSQPVCLAHTVSASFPKLYCTLCYFNFNINGENYGGWGWKSKQCSDSQGLSTWLTSGNEIPSVSGQNSSATIWRGGGVKCSNTSEFSSQLKDCVEDNGSKFPMLLSGILFLQPSHPELTSTFLMLVKEICIIVCGNVGNDAGDGEHGRESRKKLCETFKSQYGSVPDYGSLNACCSSLKSSIEQLVGKESGGDETSPLRIPNSSHKLYENKLQSKHFPNYLQWLSQNLPSLIENLNLMKADCTSWDSQNMSEGQASGPFPYGFGFSIKWSNGQEVQSTIHQLTDEGPNHGLPALRGHVKKLIASSTSSSAGSIAGGLLGTAAVGGTGAAVALNAGGVTTALKGAIGIFK</sequence>
<dbReference type="RefSeq" id="XP_067714858.1">
    <property type="nucleotide sequence ID" value="XM_067858757.1"/>
</dbReference>
<evidence type="ECO:0000313" key="1">
    <source>
        <dbReference type="EMBL" id="GIX62789.1"/>
    </source>
</evidence>
<dbReference type="Proteomes" id="UP001497744">
    <property type="component" value="Unassembled WGS sequence"/>
</dbReference>
<evidence type="ECO:0000313" key="2">
    <source>
        <dbReference type="Proteomes" id="UP001497744"/>
    </source>
</evidence>
<protein>
    <submittedName>
        <fullName evidence="1">Secreted antigen 1</fullName>
    </submittedName>
</protein>
<reference evidence="1 2" key="1">
    <citation type="submission" date="2021-06" db="EMBL/GenBank/DDBJ databases">
        <title>Genome sequence of Babesia caballi.</title>
        <authorList>
            <person name="Yamagishi J."/>
            <person name="Kidaka T."/>
            <person name="Ochi A."/>
        </authorList>
    </citation>
    <scope>NUCLEOTIDE SEQUENCE [LARGE SCALE GENOMIC DNA]</scope>
    <source>
        <strain evidence="1">USDA-D6B2</strain>
    </source>
</reference>
<organism evidence="1 2">
    <name type="scientific">Babesia caballi</name>
    <dbReference type="NCBI Taxonomy" id="5871"/>
    <lineage>
        <taxon>Eukaryota</taxon>
        <taxon>Sar</taxon>
        <taxon>Alveolata</taxon>
        <taxon>Apicomplexa</taxon>
        <taxon>Aconoidasida</taxon>
        <taxon>Piroplasmida</taxon>
        <taxon>Babesiidae</taxon>
        <taxon>Babesia</taxon>
    </lineage>
</organism>
<comment type="caution">
    <text evidence="1">The sequence shown here is derived from an EMBL/GenBank/DDBJ whole genome shotgun (WGS) entry which is preliminary data.</text>
</comment>
<name>A0AAV4LW96_BABCB</name>
<proteinExistence type="predicted"/>
<dbReference type="AlphaFoldDB" id="A0AAV4LW96"/>
<keyword evidence="2" id="KW-1185">Reference proteome</keyword>
<gene>
    <name evidence="1" type="ORF">BcabD6B2_22240</name>
</gene>
<dbReference type="EMBL" id="BPLF01000002">
    <property type="protein sequence ID" value="GIX62789.1"/>
    <property type="molecule type" value="Genomic_DNA"/>
</dbReference>
<dbReference type="GeneID" id="94194270"/>
<accession>A0AAV4LW96</accession>